<dbReference type="InterPro" id="IPR036412">
    <property type="entry name" value="HAD-like_sf"/>
</dbReference>
<dbReference type="SUPFAM" id="SSF56784">
    <property type="entry name" value="HAD-like"/>
    <property type="match status" value="1"/>
</dbReference>
<dbReference type="PANTHER" id="PTHR43434">
    <property type="entry name" value="PHOSPHOGLYCOLATE PHOSPHATASE"/>
    <property type="match status" value="1"/>
</dbReference>
<organism evidence="1 2">
    <name type="scientific">Clavelina lepadiformis</name>
    <name type="common">Light-bulb sea squirt</name>
    <name type="synonym">Ascidia lepadiformis</name>
    <dbReference type="NCBI Taxonomy" id="159417"/>
    <lineage>
        <taxon>Eukaryota</taxon>
        <taxon>Metazoa</taxon>
        <taxon>Chordata</taxon>
        <taxon>Tunicata</taxon>
        <taxon>Ascidiacea</taxon>
        <taxon>Aplousobranchia</taxon>
        <taxon>Clavelinidae</taxon>
        <taxon>Clavelina</taxon>
    </lineage>
</organism>
<reference evidence="1 2" key="1">
    <citation type="submission" date="2024-02" db="EMBL/GenBank/DDBJ databases">
        <authorList>
            <person name="Daric V."/>
            <person name="Darras S."/>
        </authorList>
    </citation>
    <scope>NUCLEOTIDE SEQUENCE [LARGE SCALE GENOMIC DNA]</scope>
</reference>
<keyword evidence="2" id="KW-1185">Reference proteome</keyword>
<dbReference type="InterPro" id="IPR023214">
    <property type="entry name" value="HAD_sf"/>
</dbReference>
<dbReference type="Proteomes" id="UP001642483">
    <property type="component" value="Unassembled WGS sequence"/>
</dbReference>
<comment type="caution">
    <text evidence="1">The sequence shown here is derived from an EMBL/GenBank/DDBJ whole genome shotgun (WGS) entry which is preliminary data.</text>
</comment>
<evidence type="ECO:0000313" key="1">
    <source>
        <dbReference type="EMBL" id="CAK8694318.1"/>
    </source>
</evidence>
<dbReference type="InterPro" id="IPR050155">
    <property type="entry name" value="HAD-like_hydrolase_sf"/>
</dbReference>
<protein>
    <recommendedName>
        <fullName evidence="3">Phosphoglycolate phosphatase</fullName>
    </recommendedName>
</protein>
<evidence type="ECO:0008006" key="3">
    <source>
        <dbReference type="Google" id="ProtNLM"/>
    </source>
</evidence>
<dbReference type="PANTHER" id="PTHR43434:SF1">
    <property type="entry name" value="PHOSPHOGLYCOLATE PHOSPHATASE"/>
    <property type="match status" value="1"/>
</dbReference>
<sequence>MKLQFVREMARKVPRLLLFDIDGTLATSRHAKTQGGASLTTALSSAFEKPIERNGVVFSGNLQSTAVLKLKSAGVNLDLFHVENFGIMGAFGSDHGVRSKLVEIAKERYCKHLGVPDIDPNDMVVIGDSPKDISCAHDNGVPCVAVTTGIYSSKDLEDADYVLDGFNNLDESVEAIVETCRA</sequence>
<dbReference type="Pfam" id="PF13242">
    <property type="entry name" value="Hydrolase_like"/>
    <property type="match status" value="1"/>
</dbReference>
<accession>A0ABP0GSL6</accession>
<evidence type="ECO:0000313" key="2">
    <source>
        <dbReference type="Proteomes" id="UP001642483"/>
    </source>
</evidence>
<dbReference type="Gene3D" id="3.40.50.1000">
    <property type="entry name" value="HAD superfamily/HAD-like"/>
    <property type="match status" value="1"/>
</dbReference>
<gene>
    <name evidence="1" type="ORF">CVLEPA_LOCUS27698</name>
</gene>
<name>A0ABP0GSL6_CLALP</name>
<proteinExistence type="predicted"/>
<dbReference type="EMBL" id="CAWYQH010000141">
    <property type="protein sequence ID" value="CAK8694318.1"/>
    <property type="molecule type" value="Genomic_DNA"/>
</dbReference>